<dbReference type="InterPro" id="IPR029069">
    <property type="entry name" value="HotDog_dom_sf"/>
</dbReference>
<dbReference type="InterPro" id="IPR008272">
    <property type="entry name" value="HB-CoA_thioesterase_AS"/>
</dbReference>
<dbReference type="SUPFAM" id="SSF54637">
    <property type="entry name" value="Thioesterase/thiol ester dehydrase-isomerase"/>
    <property type="match status" value="1"/>
</dbReference>
<comment type="caution">
    <text evidence="3">The sequence shown here is derived from an EMBL/GenBank/DDBJ whole genome shotgun (WGS) entry which is preliminary data.</text>
</comment>
<dbReference type="EMBL" id="JAVRIC010000020">
    <property type="protein sequence ID" value="MDT0498355.1"/>
    <property type="molecule type" value="Genomic_DNA"/>
</dbReference>
<keyword evidence="4" id="KW-1185">Reference proteome</keyword>
<dbReference type="InterPro" id="IPR014166">
    <property type="entry name" value="Tol-Pal_acyl-CoA_thioesterase"/>
</dbReference>
<dbReference type="Proteomes" id="UP001254608">
    <property type="component" value="Unassembled WGS sequence"/>
</dbReference>
<evidence type="ECO:0000256" key="1">
    <source>
        <dbReference type="ARBA" id="ARBA00005953"/>
    </source>
</evidence>
<name>A0ABU2WLF1_9GAMM</name>
<dbReference type="RefSeq" id="WP_311365761.1">
    <property type="nucleotide sequence ID" value="NZ_JAVRIC010000020.1"/>
</dbReference>
<accession>A0ABU2WLF1</accession>
<reference evidence="3 4" key="1">
    <citation type="submission" date="2023-09" db="EMBL/GenBank/DDBJ databases">
        <authorList>
            <person name="Rey-Velasco X."/>
        </authorList>
    </citation>
    <scope>NUCLEOTIDE SEQUENCE [LARGE SCALE GENOMIC DNA]</scope>
    <source>
        <strain evidence="3 4">W345</strain>
    </source>
</reference>
<sequence length="136" mass="15734">MDVIPSTWRVRVYYEDTDLSGVVYHANYLRWFERGRTEWLRALGFSQQYLLEKAGFAFTVARMELRFQKPARLDDELDIHTEIGGMGRVTLAFNQRIQRAGAEQVLCDALVKIACVDTHTFRPRAIPPELLQGEKS</sequence>
<dbReference type="Gene3D" id="3.10.129.10">
    <property type="entry name" value="Hotdog Thioesterase"/>
    <property type="match status" value="1"/>
</dbReference>
<evidence type="ECO:0000313" key="3">
    <source>
        <dbReference type="EMBL" id="MDT0498355.1"/>
    </source>
</evidence>
<dbReference type="PANTHER" id="PTHR31793:SF37">
    <property type="entry name" value="ACYL-COA THIOESTER HYDROLASE YBGC"/>
    <property type="match status" value="1"/>
</dbReference>
<comment type="similarity">
    <text evidence="1">Belongs to the 4-hydroxybenzoyl-CoA thioesterase family.</text>
</comment>
<dbReference type="PIRSF" id="PIRSF003230">
    <property type="entry name" value="YbgC"/>
    <property type="match status" value="1"/>
</dbReference>
<dbReference type="PANTHER" id="PTHR31793">
    <property type="entry name" value="4-HYDROXYBENZOYL-COA THIOESTERASE FAMILY MEMBER"/>
    <property type="match status" value="1"/>
</dbReference>
<dbReference type="CDD" id="cd00586">
    <property type="entry name" value="4HBT"/>
    <property type="match status" value="1"/>
</dbReference>
<dbReference type="InterPro" id="IPR006684">
    <property type="entry name" value="YbgC/YbaW"/>
</dbReference>
<gene>
    <name evidence="3" type="primary">ybgC</name>
    <name evidence="3" type="ORF">RM530_13415</name>
</gene>
<evidence type="ECO:0000313" key="4">
    <source>
        <dbReference type="Proteomes" id="UP001254608"/>
    </source>
</evidence>
<keyword evidence="2" id="KW-0378">Hydrolase</keyword>
<dbReference type="NCBIfam" id="TIGR02799">
    <property type="entry name" value="thio_ybgC"/>
    <property type="match status" value="1"/>
</dbReference>
<dbReference type="InterPro" id="IPR050563">
    <property type="entry name" value="4-hydroxybenzoyl-CoA_TE"/>
</dbReference>
<dbReference type="NCBIfam" id="TIGR00051">
    <property type="entry name" value="YbgC/FadM family acyl-CoA thioesterase"/>
    <property type="match status" value="1"/>
</dbReference>
<dbReference type="Pfam" id="PF13279">
    <property type="entry name" value="4HBT_2"/>
    <property type="match status" value="1"/>
</dbReference>
<proteinExistence type="inferred from homology"/>
<dbReference type="PROSITE" id="PS01328">
    <property type="entry name" value="4HBCOA_THIOESTERASE"/>
    <property type="match status" value="1"/>
</dbReference>
<protein>
    <submittedName>
        <fullName evidence="3">Tol-pal system-associated acyl-CoA thioesterase</fullName>
    </submittedName>
</protein>
<organism evidence="3 4">
    <name type="scientific">Banduia mediterranea</name>
    <dbReference type="NCBI Taxonomy" id="3075609"/>
    <lineage>
        <taxon>Bacteria</taxon>
        <taxon>Pseudomonadati</taxon>
        <taxon>Pseudomonadota</taxon>
        <taxon>Gammaproteobacteria</taxon>
        <taxon>Nevskiales</taxon>
        <taxon>Algiphilaceae</taxon>
        <taxon>Banduia</taxon>
    </lineage>
</organism>
<evidence type="ECO:0000256" key="2">
    <source>
        <dbReference type="ARBA" id="ARBA00022801"/>
    </source>
</evidence>